<proteinExistence type="predicted"/>
<evidence type="ECO:0000313" key="2">
    <source>
        <dbReference type="Proteomes" id="UP000004994"/>
    </source>
</evidence>
<reference evidence="1" key="2">
    <citation type="submission" date="2015-06" db="UniProtKB">
        <authorList>
            <consortium name="EnsemblPlants"/>
        </authorList>
    </citation>
    <scope>IDENTIFICATION</scope>
    <source>
        <strain evidence="1">cv. Heinz 1706</strain>
    </source>
</reference>
<evidence type="ECO:0000313" key="1">
    <source>
        <dbReference type="EnsemblPlants" id="Solyc01g013910.1.1"/>
    </source>
</evidence>
<name>K4AU28_SOLLC</name>
<protein>
    <submittedName>
        <fullName evidence="1">Uncharacterized protein</fullName>
    </submittedName>
</protein>
<sequence length="41" mass="4799">MKRVLVHASLKCRLIKASLHKHILHASPDLQRQICYTVENF</sequence>
<keyword evidence="2" id="KW-1185">Reference proteome</keyword>
<dbReference type="Proteomes" id="UP000004994">
    <property type="component" value="Chromosome 1"/>
</dbReference>
<reference evidence="1" key="1">
    <citation type="journal article" date="2012" name="Nature">
        <title>The tomato genome sequence provides insights into fleshy fruit evolution.</title>
        <authorList>
            <consortium name="Tomato Genome Consortium"/>
        </authorList>
    </citation>
    <scope>NUCLEOTIDE SEQUENCE [LARGE SCALE GENOMIC DNA]</scope>
    <source>
        <strain evidence="1">cv. Heinz 1706</strain>
    </source>
</reference>
<dbReference type="HOGENOM" id="CLU_3280533_0_0_1"/>
<accession>K4AU28</accession>
<dbReference type="EnsemblPlants" id="Solyc01g013910.1.1">
    <property type="protein sequence ID" value="Solyc01g013910.1.1"/>
    <property type="gene ID" value="Solyc01g013910.1"/>
</dbReference>
<dbReference type="PaxDb" id="4081-Solyc01g013910.1.1"/>
<dbReference type="Gramene" id="Solyc01g013910.1.1">
    <property type="protein sequence ID" value="Solyc01g013910.1.1"/>
    <property type="gene ID" value="Solyc01g013910.1"/>
</dbReference>
<dbReference type="AlphaFoldDB" id="K4AU28"/>
<organism evidence="1">
    <name type="scientific">Solanum lycopersicum</name>
    <name type="common">Tomato</name>
    <name type="synonym">Lycopersicon esculentum</name>
    <dbReference type="NCBI Taxonomy" id="4081"/>
    <lineage>
        <taxon>Eukaryota</taxon>
        <taxon>Viridiplantae</taxon>
        <taxon>Streptophyta</taxon>
        <taxon>Embryophyta</taxon>
        <taxon>Tracheophyta</taxon>
        <taxon>Spermatophyta</taxon>
        <taxon>Magnoliopsida</taxon>
        <taxon>eudicotyledons</taxon>
        <taxon>Gunneridae</taxon>
        <taxon>Pentapetalae</taxon>
        <taxon>asterids</taxon>
        <taxon>lamiids</taxon>
        <taxon>Solanales</taxon>
        <taxon>Solanaceae</taxon>
        <taxon>Solanoideae</taxon>
        <taxon>Solaneae</taxon>
        <taxon>Solanum</taxon>
        <taxon>Solanum subgen. Lycopersicon</taxon>
    </lineage>
</organism>
<dbReference type="InParanoid" id="K4AU28"/>
<dbReference type="PhylomeDB" id="K4AU28"/>